<evidence type="ECO:0000313" key="17">
    <source>
        <dbReference type="Proteomes" id="UP000241426"/>
    </source>
</evidence>
<dbReference type="Pfam" id="PF01751">
    <property type="entry name" value="Toprim"/>
    <property type="match status" value="1"/>
</dbReference>
<keyword evidence="5" id="KW-0479">Metal-binding</keyword>
<keyword evidence="8" id="KW-0238">DNA-binding</keyword>
<dbReference type="GO" id="GO:0003917">
    <property type="term" value="F:DNA topoisomerase type I (single strand cut, ATP-independent) activity"/>
    <property type="evidence" value="ECO:0007669"/>
    <property type="project" value="UniProtKB-EC"/>
</dbReference>
<evidence type="ECO:0000259" key="14">
    <source>
        <dbReference type="PROSITE" id="PS50880"/>
    </source>
</evidence>
<dbReference type="InterPro" id="IPR013825">
    <property type="entry name" value="Topo_IA_cen_sub2"/>
</dbReference>
<dbReference type="InterPro" id="IPR003601">
    <property type="entry name" value="Topo_IA_2"/>
</dbReference>
<dbReference type="Pfam" id="PF01131">
    <property type="entry name" value="Topoisom_bac"/>
    <property type="match status" value="1"/>
</dbReference>
<dbReference type="CDD" id="cd03362">
    <property type="entry name" value="TOPRIM_TopoIA_TopoIII"/>
    <property type="match status" value="1"/>
</dbReference>
<keyword evidence="5" id="KW-0863">Zinc-finger</keyword>
<dbReference type="PANTHER" id="PTHR11390:SF21">
    <property type="entry name" value="DNA TOPOISOMERASE 3-ALPHA"/>
    <property type="match status" value="1"/>
</dbReference>
<dbReference type="Gene3D" id="3.40.50.140">
    <property type="match status" value="1"/>
</dbReference>
<keyword evidence="7" id="KW-0799">Topoisomerase</keyword>
<dbReference type="Gene3D" id="1.10.460.10">
    <property type="entry name" value="Topoisomerase I, domain 2"/>
    <property type="match status" value="1"/>
</dbReference>
<evidence type="ECO:0000256" key="1">
    <source>
        <dbReference type="ARBA" id="ARBA00000213"/>
    </source>
</evidence>
<evidence type="ECO:0000256" key="8">
    <source>
        <dbReference type="ARBA" id="ARBA00023125"/>
    </source>
</evidence>
<dbReference type="RefSeq" id="WP_107288918.1">
    <property type="nucleotide sequence ID" value="NZ_PYNF01000002.1"/>
</dbReference>
<comment type="catalytic activity">
    <reaction evidence="1">
        <text>ATP-independent breakage of single-stranded DNA, followed by passage and rejoining.</text>
        <dbReference type="EC" id="5.6.2.1"/>
    </reaction>
</comment>
<keyword evidence="9" id="KW-0413">Isomerase</keyword>
<evidence type="ECO:0000256" key="7">
    <source>
        <dbReference type="ARBA" id="ARBA00023029"/>
    </source>
</evidence>
<dbReference type="GO" id="GO:0003677">
    <property type="term" value="F:DNA binding"/>
    <property type="evidence" value="ECO:0007669"/>
    <property type="project" value="UniProtKB-KW"/>
</dbReference>
<dbReference type="InterPro" id="IPR034144">
    <property type="entry name" value="TOPRIM_TopoIII"/>
</dbReference>
<dbReference type="InterPro" id="IPR013497">
    <property type="entry name" value="Topo_IA_cen"/>
</dbReference>
<dbReference type="EC" id="5.6.2.1" evidence="3"/>
<dbReference type="PROSITE" id="PS50880">
    <property type="entry name" value="TOPRIM"/>
    <property type="match status" value="1"/>
</dbReference>
<dbReference type="GO" id="GO:0008270">
    <property type="term" value="F:zinc ion binding"/>
    <property type="evidence" value="ECO:0007669"/>
    <property type="project" value="UniProtKB-KW"/>
</dbReference>
<evidence type="ECO:0000256" key="3">
    <source>
        <dbReference type="ARBA" id="ARBA00012891"/>
    </source>
</evidence>
<evidence type="ECO:0000256" key="11">
    <source>
        <dbReference type="ARBA" id="ARBA00031985"/>
    </source>
</evidence>
<evidence type="ECO:0000259" key="15">
    <source>
        <dbReference type="PROSITE" id="PS52039"/>
    </source>
</evidence>
<evidence type="ECO:0000256" key="6">
    <source>
        <dbReference type="ARBA" id="ARBA00022833"/>
    </source>
</evidence>
<reference evidence="16 17" key="1">
    <citation type="submission" date="2018-01" db="EMBL/GenBank/DDBJ databases">
        <title>Whole genome sequencing of Histamine producing bacteria.</title>
        <authorList>
            <person name="Butler K."/>
        </authorList>
    </citation>
    <scope>NUCLEOTIDE SEQUENCE [LARGE SCALE GENOMIC DNA]</scope>
    <source>
        <strain evidence="16 17">FS-7.2</strain>
    </source>
</reference>
<keyword evidence="6" id="KW-0862">Zinc</keyword>
<dbReference type="GO" id="GO:0006310">
    <property type="term" value="P:DNA recombination"/>
    <property type="evidence" value="ECO:0007669"/>
    <property type="project" value="TreeGrafter"/>
</dbReference>
<dbReference type="Proteomes" id="UP000241426">
    <property type="component" value="Unassembled WGS sequence"/>
</dbReference>
<dbReference type="EMBL" id="PYNF01000002">
    <property type="protein sequence ID" value="PSV01191.1"/>
    <property type="molecule type" value="Genomic_DNA"/>
</dbReference>
<evidence type="ECO:0000256" key="4">
    <source>
        <dbReference type="ARBA" id="ARBA00022737"/>
    </source>
</evidence>
<dbReference type="InterPro" id="IPR000380">
    <property type="entry name" value="Topo_IA"/>
</dbReference>
<feature type="domain" description="Topo IA-type catalytic" evidence="15">
    <location>
        <begin position="164"/>
        <end position="617"/>
    </location>
</feature>
<dbReference type="PANTHER" id="PTHR11390">
    <property type="entry name" value="PROKARYOTIC DNA TOPOISOMERASE"/>
    <property type="match status" value="1"/>
</dbReference>
<evidence type="ECO:0000313" key="16">
    <source>
        <dbReference type="EMBL" id="PSV01191.1"/>
    </source>
</evidence>
<proteinExistence type="inferred from homology"/>
<accession>A0A2T3KN17</accession>
<dbReference type="InterPro" id="IPR003602">
    <property type="entry name" value="Topo_IA_DNA-bd_dom"/>
</dbReference>
<dbReference type="InterPro" id="IPR006171">
    <property type="entry name" value="TOPRIM_dom"/>
</dbReference>
<evidence type="ECO:0000256" key="13">
    <source>
        <dbReference type="ARBA" id="ARBA00032877"/>
    </source>
</evidence>
<dbReference type="InterPro" id="IPR013498">
    <property type="entry name" value="Topo_IA_Znf"/>
</dbReference>
<dbReference type="InterPro" id="IPR013826">
    <property type="entry name" value="Topo_IA_cen_sub3"/>
</dbReference>
<evidence type="ECO:0000256" key="5">
    <source>
        <dbReference type="ARBA" id="ARBA00022771"/>
    </source>
</evidence>
<feature type="domain" description="Toprim" evidence="14">
    <location>
        <begin position="3"/>
        <end position="149"/>
    </location>
</feature>
<dbReference type="Gene3D" id="1.10.290.10">
    <property type="entry name" value="Topoisomerase I, domain 4"/>
    <property type="match status" value="1"/>
</dbReference>
<dbReference type="PRINTS" id="PR00417">
    <property type="entry name" value="PRTPISMRASEI"/>
</dbReference>
<dbReference type="PROSITE" id="PS52039">
    <property type="entry name" value="TOPO_IA_2"/>
    <property type="match status" value="1"/>
</dbReference>
<sequence length="882" mass="99070">MGKIVYIAEKPAVGKAIAGLLNPISKTQFSIACQNDIVVTWLSGHVLELIDAKDYDERYAKWSLDTLPIIPDKFKLRPTTDKKINGKKNDNSYKRDQVKALSVLLNIADEVVLASDPDAEGELLAREVVEYLGFKGKLSRILPTSLEPNELKKIIDSKFDAKETELLGMAGLSRSHIDWIVGINASRALTTYNQSKIDRPLNTGRVQAAITKVLHNRHVARENFVERNTYSIFANVDIDGKNVKLSYKPTKEENEILNPKAEFYDEGKAKALCEKISNDINGKSGKVIVCKKTKKSKKPPLGYKLTDMQIEMSKSIGLSASDTTAAIQKMYEAKQLTYPRTDNGYMPDEAHAYAPEIIPNIAPFLTEDISSVDFTIKTATWNTAKIENHHALMPTKVKVDINSLPRDHQVIYTTIAKRYVAQFLPDYTYFKTEIEIDICGRIFKSTGNSVIDLGWKIFENKAVKSNGDDDDDNNQSLPIVDVGTDISDALVALKQGKTTKPSLYTEATLIAALVDGYKLIEDKELSAVMKERKQGIGRQSTLATILSIMKHTGIFSDKTKKIELTDKGIMMAEISPDLLLDLGLTAKLEMSFKKIERAEITYEDLMDEYRKNVHDMIDDVKNGKCELKKALIKVVPCLICSEGSLVKRYRKSDKKPFWICGSCNEIFADKENKPTIRAKKETCPYCNTETAFMFDFKNVKNKSGWMCGSCKAVFVDNKGAMDKKLHKCKSCGSHLNRIYSKKAKKFIWVCSSKDNCKEIYSDNEQNLSPILEKPKLIIADEKCPKCGGDLIFRSRKNGDGGFYGCSNWNKKGVECKEIYDDLNGKPNLNKVVHSCPLCKSGKLVRRNGKKGYWWGCSNWNKKGIECKAVYKDINGEPMLVTI</sequence>
<comment type="caution">
    <text evidence="16">The sequence shown here is derived from an EMBL/GenBank/DDBJ whole genome shotgun (WGS) entry which is preliminary data.</text>
</comment>
<dbReference type="Gene3D" id="3.30.65.10">
    <property type="entry name" value="Bacterial Topoisomerase I, domain 1"/>
    <property type="match status" value="1"/>
</dbReference>
<name>A0A2T3KN17_9GAMM</name>
<dbReference type="AlphaFoldDB" id="A0A2T3KN17"/>
<dbReference type="Pfam" id="PF01396">
    <property type="entry name" value="Zn_ribbon_Top1"/>
    <property type="match status" value="2"/>
</dbReference>
<dbReference type="SMART" id="SM00437">
    <property type="entry name" value="TOP1Ac"/>
    <property type="match status" value="1"/>
</dbReference>
<dbReference type="GO" id="GO:0006265">
    <property type="term" value="P:DNA topological change"/>
    <property type="evidence" value="ECO:0007669"/>
    <property type="project" value="InterPro"/>
</dbReference>
<dbReference type="InterPro" id="IPR023405">
    <property type="entry name" value="Topo_IA_core_domain"/>
</dbReference>
<comment type="similarity">
    <text evidence="2">Belongs to the type IA topoisomerase family.</text>
</comment>
<protein>
    <recommendedName>
        <fullName evidence="3">DNA topoisomerase</fullName>
        <ecNumber evidence="3">5.6.2.1</ecNumber>
    </recommendedName>
    <alternativeName>
        <fullName evidence="13">Omega-protein</fullName>
    </alternativeName>
    <alternativeName>
        <fullName evidence="12">Relaxing enzyme</fullName>
    </alternativeName>
    <alternativeName>
        <fullName evidence="10">Swivelase</fullName>
    </alternativeName>
    <alternativeName>
        <fullName evidence="11">Untwisting enzyme</fullName>
    </alternativeName>
</protein>
<organism evidence="16 17">
    <name type="scientific">Photobacterium kishitanii</name>
    <dbReference type="NCBI Taxonomy" id="318456"/>
    <lineage>
        <taxon>Bacteria</taxon>
        <taxon>Pseudomonadati</taxon>
        <taxon>Pseudomonadota</taxon>
        <taxon>Gammaproteobacteria</taxon>
        <taxon>Vibrionales</taxon>
        <taxon>Vibrionaceae</taxon>
        <taxon>Photobacterium</taxon>
    </lineage>
</organism>
<dbReference type="GO" id="GO:0043597">
    <property type="term" value="C:cytoplasmic replication fork"/>
    <property type="evidence" value="ECO:0007669"/>
    <property type="project" value="TreeGrafter"/>
</dbReference>
<gene>
    <name evidence="16" type="ORF">C9J27_03975</name>
</gene>
<dbReference type="SMART" id="SM00493">
    <property type="entry name" value="TOPRIM"/>
    <property type="match status" value="1"/>
</dbReference>
<dbReference type="InterPro" id="IPR013824">
    <property type="entry name" value="Topo_IA_cen_sub1"/>
</dbReference>
<evidence type="ECO:0000256" key="10">
    <source>
        <dbReference type="ARBA" id="ARBA00030003"/>
    </source>
</evidence>
<keyword evidence="4" id="KW-0677">Repeat</keyword>
<dbReference type="SUPFAM" id="SSF56712">
    <property type="entry name" value="Prokaryotic type I DNA topoisomerase"/>
    <property type="match status" value="1"/>
</dbReference>
<evidence type="ECO:0000256" key="12">
    <source>
        <dbReference type="ARBA" id="ARBA00032235"/>
    </source>
</evidence>
<evidence type="ECO:0000256" key="9">
    <source>
        <dbReference type="ARBA" id="ARBA00023235"/>
    </source>
</evidence>
<dbReference type="SMART" id="SM00436">
    <property type="entry name" value="TOP1Bc"/>
    <property type="match status" value="1"/>
</dbReference>
<dbReference type="GO" id="GO:0006281">
    <property type="term" value="P:DNA repair"/>
    <property type="evidence" value="ECO:0007669"/>
    <property type="project" value="TreeGrafter"/>
</dbReference>
<evidence type="ECO:0000256" key="2">
    <source>
        <dbReference type="ARBA" id="ARBA00009446"/>
    </source>
</evidence>
<dbReference type="Gene3D" id="2.70.20.10">
    <property type="entry name" value="Topoisomerase I, domain 3"/>
    <property type="match status" value="1"/>
</dbReference>